<organism evidence="1 2">
    <name type="scientific">Solibacillus merdavium</name>
    <dbReference type="NCBI Taxonomy" id="2762218"/>
    <lineage>
        <taxon>Bacteria</taxon>
        <taxon>Bacillati</taxon>
        <taxon>Bacillota</taxon>
        <taxon>Bacilli</taxon>
        <taxon>Bacillales</taxon>
        <taxon>Caryophanaceae</taxon>
        <taxon>Solibacillus</taxon>
    </lineage>
</organism>
<accession>A0ABR8XQI5</accession>
<name>A0ABR8XQI5_9BACL</name>
<dbReference type="RefSeq" id="WP_191704716.1">
    <property type="nucleotide sequence ID" value="NZ_JACSPW010000014.1"/>
</dbReference>
<dbReference type="EMBL" id="JACSPW010000014">
    <property type="protein sequence ID" value="MBD8034212.1"/>
    <property type="molecule type" value="Genomic_DNA"/>
</dbReference>
<evidence type="ECO:0000313" key="2">
    <source>
        <dbReference type="Proteomes" id="UP000600565"/>
    </source>
</evidence>
<keyword evidence="2" id="KW-1185">Reference proteome</keyword>
<proteinExistence type="predicted"/>
<comment type="caution">
    <text evidence="1">The sequence shown here is derived from an EMBL/GenBank/DDBJ whole genome shotgun (WGS) entry which is preliminary data.</text>
</comment>
<dbReference type="Proteomes" id="UP000600565">
    <property type="component" value="Unassembled WGS sequence"/>
</dbReference>
<reference evidence="1 2" key="1">
    <citation type="submission" date="2020-08" db="EMBL/GenBank/DDBJ databases">
        <title>A Genomic Blueprint of the Chicken Gut Microbiome.</title>
        <authorList>
            <person name="Gilroy R."/>
            <person name="Ravi A."/>
            <person name="Getino M."/>
            <person name="Pursley I."/>
            <person name="Horton D.L."/>
            <person name="Alikhan N.-F."/>
            <person name="Baker D."/>
            <person name="Gharbi K."/>
            <person name="Hall N."/>
            <person name="Watson M."/>
            <person name="Adriaenssens E.M."/>
            <person name="Foster-Nyarko E."/>
            <person name="Jarju S."/>
            <person name="Secka A."/>
            <person name="Antonio M."/>
            <person name="Oren A."/>
            <person name="Chaudhuri R."/>
            <person name="La Ragione R.M."/>
            <person name="Hildebrand F."/>
            <person name="Pallen M.J."/>
        </authorList>
    </citation>
    <scope>NUCLEOTIDE SEQUENCE [LARGE SCALE GENOMIC DNA]</scope>
    <source>
        <strain evidence="1 2">Sa1YVA6</strain>
    </source>
</reference>
<sequence>MKSKLLPFIAIGAVTGAAISMLDKQTREHTVKTAKNAKDTVVYYAENRDELLALVESKVEQAQTVYGTVNDSIQSILQNGNDIKELPTTIQSMVSETIDAFSKKDEQVS</sequence>
<evidence type="ECO:0000313" key="1">
    <source>
        <dbReference type="EMBL" id="MBD8034212.1"/>
    </source>
</evidence>
<gene>
    <name evidence="1" type="ORF">H9632_14165</name>
</gene>
<protein>
    <submittedName>
        <fullName evidence="1">YtxH domain-containing protein</fullName>
    </submittedName>
</protein>